<dbReference type="InterPro" id="IPR045175">
    <property type="entry name" value="M28_fam"/>
</dbReference>
<dbReference type="GO" id="GO:0006508">
    <property type="term" value="P:proteolysis"/>
    <property type="evidence" value="ECO:0007669"/>
    <property type="project" value="InterPro"/>
</dbReference>
<dbReference type="Gene3D" id="3.40.630.10">
    <property type="entry name" value="Zn peptidases"/>
    <property type="match status" value="1"/>
</dbReference>
<evidence type="ECO:0000256" key="1">
    <source>
        <dbReference type="ARBA" id="ARBA00022729"/>
    </source>
</evidence>
<dbReference type="STRING" id="1128970.SAMN04487935_2344"/>
<dbReference type="RefSeq" id="WP_091395544.1">
    <property type="nucleotide sequence ID" value="NZ_BKAI01000006.1"/>
</dbReference>
<keyword evidence="1" id="KW-0732">Signal</keyword>
<keyword evidence="5" id="KW-1185">Reference proteome</keyword>
<sequence length="381" mass="41983">MLVQYGSKPNVVPAYGAIVENCSQENILNNLREYEQLGVKYRGTEALQNTLEWLKNKYLSYGYSTSQMQEDSYSYSGSTCKNLSLTKIGTLYPNTFVIVDGHYDSVTGTGTNDNGSGVVTILEIARLLQNLPTAYSIKFINFSGEEDGLKGSAAYVANVVNATMPKMDIRVLLNIDEVGGVAGETNNTITCERDTSTPTANNSQSNSYTNQLIACYGLYSPLDTFLDRAYTSDYMSFQSNGEIICGIFEKNETPYKHTSNDLLVNMDPVYVWNVAKGAVGATLHFAKGSTATLKTSGFDSDFQVRFYPNPTKNSLHINKGILKSVNYTFKLVDMNGKIALQKSFANSKLIENVFVSDLPKGIYLAVIKTSDKEVTKKIIID</sequence>
<dbReference type="PANTHER" id="PTHR12147">
    <property type="entry name" value="METALLOPEPTIDASE M28 FAMILY MEMBER"/>
    <property type="match status" value="1"/>
</dbReference>
<dbReference type="Proteomes" id="UP000199580">
    <property type="component" value="Unassembled WGS sequence"/>
</dbReference>
<gene>
    <name evidence="4" type="ORF">SAMN04487935_2344</name>
</gene>
<feature type="domain" description="Peptidase M28" evidence="2">
    <location>
        <begin position="94"/>
        <end position="277"/>
    </location>
</feature>
<evidence type="ECO:0000259" key="2">
    <source>
        <dbReference type="Pfam" id="PF04389"/>
    </source>
</evidence>
<dbReference type="NCBIfam" id="TIGR04183">
    <property type="entry name" value="Por_Secre_tail"/>
    <property type="match status" value="1"/>
</dbReference>
<dbReference type="GO" id="GO:0008235">
    <property type="term" value="F:metalloexopeptidase activity"/>
    <property type="evidence" value="ECO:0007669"/>
    <property type="project" value="InterPro"/>
</dbReference>
<dbReference type="Pfam" id="PF18962">
    <property type="entry name" value="Por_Secre_tail"/>
    <property type="match status" value="1"/>
</dbReference>
<dbReference type="OrthoDB" id="1521787at2"/>
<protein>
    <submittedName>
        <fullName evidence="4">Por secretion system C-terminal sorting domain-containing protein</fullName>
    </submittedName>
</protein>
<dbReference type="EMBL" id="FNEZ01000003">
    <property type="protein sequence ID" value="SDK02522.1"/>
    <property type="molecule type" value="Genomic_DNA"/>
</dbReference>
<proteinExistence type="predicted"/>
<dbReference type="InterPro" id="IPR026444">
    <property type="entry name" value="Secre_tail"/>
</dbReference>
<dbReference type="PANTHER" id="PTHR12147:SF26">
    <property type="entry name" value="PEPTIDASE M28 DOMAIN-CONTAINING PROTEIN"/>
    <property type="match status" value="1"/>
</dbReference>
<dbReference type="SUPFAM" id="SSF53187">
    <property type="entry name" value="Zn-dependent exopeptidases"/>
    <property type="match status" value="1"/>
</dbReference>
<evidence type="ECO:0000259" key="3">
    <source>
        <dbReference type="Pfam" id="PF18962"/>
    </source>
</evidence>
<evidence type="ECO:0000313" key="4">
    <source>
        <dbReference type="EMBL" id="SDK02522.1"/>
    </source>
</evidence>
<feature type="domain" description="Secretion system C-terminal sorting" evidence="3">
    <location>
        <begin position="307"/>
        <end position="380"/>
    </location>
</feature>
<evidence type="ECO:0000313" key="5">
    <source>
        <dbReference type="Proteomes" id="UP000199580"/>
    </source>
</evidence>
<organism evidence="4 5">
    <name type="scientific">Flavobacterium noncentrifugens</name>
    <dbReference type="NCBI Taxonomy" id="1128970"/>
    <lineage>
        <taxon>Bacteria</taxon>
        <taxon>Pseudomonadati</taxon>
        <taxon>Bacteroidota</taxon>
        <taxon>Flavobacteriia</taxon>
        <taxon>Flavobacteriales</taxon>
        <taxon>Flavobacteriaceae</taxon>
        <taxon>Flavobacterium</taxon>
    </lineage>
</organism>
<dbReference type="InterPro" id="IPR007484">
    <property type="entry name" value="Peptidase_M28"/>
</dbReference>
<name>A0A1G8YI59_9FLAO</name>
<dbReference type="AlphaFoldDB" id="A0A1G8YI59"/>
<reference evidence="4 5" key="1">
    <citation type="submission" date="2016-10" db="EMBL/GenBank/DDBJ databases">
        <authorList>
            <person name="de Groot N.N."/>
        </authorList>
    </citation>
    <scope>NUCLEOTIDE SEQUENCE [LARGE SCALE GENOMIC DNA]</scope>
    <source>
        <strain evidence="4 5">CGMCC 1.10076</strain>
    </source>
</reference>
<accession>A0A1G8YI59</accession>
<dbReference type="Pfam" id="PF04389">
    <property type="entry name" value="Peptidase_M28"/>
    <property type="match status" value="1"/>
</dbReference>